<dbReference type="SUPFAM" id="SSF46689">
    <property type="entry name" value="Homeodomain-like"/>
    <property type="match status" value="1"/>
</dbReference>
<evidence type="ECO:0000313" key="7">
    <source>
        <dbReference type="Proteomes" id="UP000482960"/>
    </source>
</evidence>
<dbReference type="PANTHER" id="PTHR30055">
    <property type="entry name" value="HTH-TYPE TRANSCRIPTIONAL REGULATOR RUTR"/>
    <property type="match status" value="1"/>
</dbReference>
<dbReference type="Proteomes" id="UP000482960">
    <property type="component" value="Unassembled WGS sequence"/>
</dbReference>
<evidence type="ECO:0000256" key="3">
    <source>
        <dbReference type="ARBA" id="ARBA00023163"/>
    </source>
</evidence>
<dbReference type="PANTHER" id="PTHR30055:SF234">
    <property type="entry name" value="HTH-TYPE TRANSCRIPTIONAL REGULATOR BETI"/>
    <property type="match status" value="1"/>
</dbReference>
<keyword evidence="7" id="KW-1185">Reference proteome</keyword>
<sequence length="208" mass="22375">MTPPAPTPGRQRYVERSRDAMRAAILQAVEDLVRDRGWEATRMADVAVRAGVSRQTLYQLYGSREALAQAYVLRETEQFLESVLDAVRGRADDPFAAIEAGLDAFLTGAADNVMVKAILQGPTGNELLPLVTTQALPVIQVAEELLTGVIGELWPQFLADDARLFAGSVVRLAISHVTTPTSSPETSVKDISRLLIPFVSYALGPGGG</sequence>
<dbReference type="GO" id="GO:0003700">
    <property type="term" value="F:DNA-binding transcription factor activity"/>
    <property type="evidence" value="ECO:0007669"/>
    <property type="project" value="TreeGrafter"/>
</dbReference>
<dbReference type="InterPro" id="IPR050109">
    <property type="entry name" value="HTH-type_TetR-like_transc_reg"/>
</dbReference>
<dbReference type="InterPro" id="IPR040611">
    <property type="entry name" value="AlkX_C"/>
</dbReference>
<proteinExistence type="predicted"/>
<dbReference type="AlphaFoldDB" id="A0A6V8KP49"/>
<evidence type="ECO:0000313" key="6">
    <source>
        <dbReference type="EMBL" id="GFJ86943.1"/>
    </source>
</evidence>
<dbReference type="InterPro" id="IPR001647">
    <property type="entry name" value="HTH_TetR"/>
</dbReference>
<evidence type="ECO:0000259" key="5">
    <source>
        <dbReference type="PROSITE" id="PS50977"/>
    </source>
</evidence>
<keyword evidence="2 4" id="KW-0238">DNA-binding</keyword>
<comment type="caution">
    <text evidence="6">The sequence shown here is derived from an EMBL/GenBank/DDBJ whole genome shotgun (WGS) entry which is preliminary data.</text>
</comment>
<name>A0A6V8KP49_9ACTN</name>
<dbReference type="Pfam" id="PF00440">
    <property type="entry name" value="TetR_N"/>
    <property type="match status" value="1"/>
</dbReference>
<evidence type="ECO:0000256" key="1">
    <source>
        <dbReference type="ARBA" id="ARBA00023015"/>
    </source>
</evidence>
<evidence type="ECO:0000256" key="2">
    <source>
        <dbReference type="ARBA" id="ARBA00023125"/>
    </source>
</evidence>
<dbReference type="PRINTS" id="PR00455">
    <property type="entry name" value="HTHTETR"/>
</dbReference>
<keyword evidence="1" id="KW-0805">Transcription regulation</keyword>
<keyword evidence="3" id="KW-0804">Transcription</keyword>
<gene>
    <name evidence="6" type="ORF">Prum_005850</name>
</gene>
<dbReference type="Pfam" id="PF18556">
    <property type="entry name" value="TetR_C_35"/>
    <property type="match status" value="1"/>
</dbReference>
<dbReference type="InterPro" id="IPR009057">
    <property type="entry name" value="Homeodomain-like_sf"/>
</dbReference>
<protein>
    <submittedName>
        <fullName evidence="6">Putative transcriptional regulator, TetR family protein</fullName>
    </submittedName>
</protein>
<evidence type="ECO:0000256" key="4">
    <source>
        <dbReference type="PROSITE-ProRule" id="PRU00335"/>
    </source>
</evidence>
<reference evidence="6 7" key="1">
    <citation type="submission" date="2020-03" db="EMBL/GenBank/DDBJ databases">
        <title>Whole genome shotgun sequence of Phytohabitans rumicis NBRC 108638.</title>
        <authorList>
            <person name="Komaki H."/>
            <person name="Tamura T."/>
        </authorList>
    </citation>
    <scope>NUCLEOTIDE SEQUENCE [LARGE SCALE GENOMIC DNA]</scope>
    <source>
        <strain evidence="6 7">NBRC 108638</strain>
    </source>
</reference>
<feature type="domain" description="HTH tetR-type" evidence="5">
    <location>
        <begin position="19"/>
        <end position="79"/>
    </location>
</feature>
<dbReference type="Gene3D" id="1.10.357.10">
    <property type="entry name" value="Tetracycline Repressor, domain 2"/>
    <property type="match status" value="1"/>
</dbReference>
<reference evidence="6 7" key="2">
    <citation type="submission" date="2020-03" db="EMBL/GenBank/DDBJ databases">
        <authorList>
            <person name="Ichikawa N."/>
            <person name="Kimura A."/>
            <person name="Kitahashi Y."/>
            <person name="Uohara A."/>
        </authorList>
    </citation>
    <scope>NUCLEOTIDE SEQUENCE [LARGE SCALE GENOMIC DNA]</scope>
    <source>
        <strain evidence="6 7">NBRC 108638</strain>
    </source>
</reference>
<dbReference type="PROSITE" id="PS50977">
    <property type="entry name" value="HTH_TETR_2"/>
    <property type="match status" value="1"/>
</dbReference>
<dbReference type="GO" id="GO:0000976">
    <property type="term" value="F:transcription cis-regulatory region binding"/>
    <property type="evidence" value="ECO:0007669"/>
    <property type="project" value="TreeGrafter"/>
</dbReference>
<accession>A0A6V8KP49</accession>
<dbReference type="EMBL" id="BLPG01000001">
    <property type="protein sequence ID" value="GFJ86943.1"/>
    <property type="molecule type" value="Genomic_DNA"/>
</dbReference>
<feature type="DNA-binding region" description="H-T-H motif" evidence="4">
    <location>
        <begin position="42"/>
        <end position="61"/>
    </location>
</feature>
<organism evidence="6 7">
    <name type="scientific">Phytohabitans rumicis</name>
    <dbReference type="NCBI Taxonomy" id="1076125"/>
    <lineage>
        <taxon>Bacteria</taxon>
        <taxon>Bacillati</taxon>
        <taxon>Actinomycetota</taxon>
        <taxon>Actinomycetes</taxon>
        <taxon>Micromonosporales</taxon>
        <taxon>Micromonosporaceae</taxon>
    </lineage>
</organism>